<name>A0A4Y7PR31_9AGAM</name>
<sequence length="327" mass="37151">MINLSLPAHTLDALEVLCGKSSLATWVSSVEDYEDVKTLARKVKDELFSAARVEKLRLLPAESRDIILENVILFNRDAVILREFTLAVKTGDIGRVMNVLAYWMVMFRGTGSMPKYADALFYLLKDLKTMKPELRNAFLMNWLVNTTGLKDRFKEIDLLQEHQNFWAKDLQVQYNIPHNGNSHTSPCTETDINTLRKYLHEHKIQSYEPKRPDNEHALPVRDLMETGGAYAWTSSAFRNFRRENYSAKTNPTDASTNQPEGAANTEDTEQDDTDIDELNETEPSSIFDLDLDAEITGEDLGLDRDTAGNVVDLSTVVQAMREIIDDL</sequence>
<dbReference type="VEuPathDB" id="FungiDB:BD410DRAFT_730160"/>
<dbReference type="STRING" id="50990.A0A4Y7PR31"/>
<evidence type="ECO:0000256" key="1">
    <source>
        <dbReference type="SAM" id="MobiDB-lite"/>
    </source>
</evidence>
<dbReference type="EMBL" id="ML170224">
    <property type="protein sequence ID" value="TDL17322.1"/>
    <property type="molecule type" value="Genomic_DNA"/>
</dbReference>
<evidence type="ECO:0000259" key="2">
    <source>
        <dbReference type="Pfam" id="PF20231"/>
    </source>
</evidence>
<dbReference type="OrthoDB" id="5424058at2759"/>
<feature type="region of interest" description="Disordered" evidence="1">
    <location>
        <begin position="247"/>
        <end position="273"/>
    </location>
</feature>
<accession>A0A4Y7PR31</accession>
<evidence type="ECO:0000313" key="3">
    <source>
        <dbReference type="EMBL" id="TDL17322.1"/>
    </source>
</evidence>
<dbReference type="Proteomes" id="UP000294933">
    <property type="component" value="Unassembled WGS sequence"/>
</dbReference>
<protein>
    <recommendedName>
        <fullName evidence="2">DUF6589 domain-containing protein</fullName>
    </recommendedName>
</protein>
<dbReference type="InterPro" id="IPR046496">
    <property type="entry name" value="DUF6589"/>
</dbReference>
<dbReference type="AlphaFoldDB" id="A0A4Y7PR31"/>
<gene>
    <name evidence="3" type="ORF">BD410DRAFT_730160</name>
</gene>
<feature type="domain" description="DUF6589" evidence="2">
    <location>
        <begin position="2"/>
        <end position="170"/>
    </location>
</feature>
<reference evidence="3 4" key="1">
    <citation type="submission" date="2018-06" db="EMBL/GenBank/DDBJ databases">
        <title>A transcriptomic atlas of mushroom development highlights an independent origin of complex multicellularity.</title>
        <authorList>
            <consortium name="DOE Joint Genome Institute"/>
            <person name="Krizsan K."/>
            <person name="Almasi E."/>
            <person name="Merenyi Z."/>
            <person name="Sahu N."/>
            <person name="Viragh M."/>
            <person name="Koszo T."/>
            <person name="Mondo S."/>
            <person name="Kiss B."/>
            <person name="Balint B."/>
            <person name="Kues U."/>
            <person name="Barry K."/>
            <person name="Hegedus J.C."/>
            <person name="Henrissat B."/>
            <person name="Johnson J."/>
            <person name="Lipzen A."/>
            <person name="Ohm R."/>
            <person name="Nagy I."/>
            <person name="Pangilinan J."/>
            <person name="Yan J."/>
            <person name="Xiong Y."/>
            <person name="Grigoriev I.V."/>
            <person name="Hibbett D.S."/>
            <person name="Nagy L.G."/>
        </authorList>
    </citation>
    <scope>NUCLEOTIDE SEQUENCE [LARGE SCALE GENOMIC DNA]</scope>
    <source>
        <strain evidence="3 4">SZMC22713</strain>
    </source>
</reference>
<feature type="compositionally biased region" description="Polar residues" evidence="1">
    <location>
        <begin position="247"/>
        <end position="259"/>
    </location>
</feature>
<keyword evidence="4" id="KW-1185">Reference proteome</keyword>
<evidence type="ECO:0000313" key="4">
    <source>
        <dbReference type="Proteomes" id="UP000294933"/>
    </source>
</evidence>
<organism evidence="3 4">
    <name type="scientific">Rickenella mellea</name>
    <dbReference type="NCBI Taxonomy" id="50990"/>
    <lineage>
        <taxon>Eukaryota</taxon>
        <taxon>Fungi</taxon>
        <taxon>Dikarya</taxon>
        <taxon>Basidiomycota</taxon>
        <taxon>Agaricomycotina</taxon>
        <taxon>Agaricomycetes</taxon>
        <taxon>Hymenochaetales</taxon>
        <taxon>Rickenellaceae</taxon>
        <taxon>Rickenella</taxon>
    </lineage>
</organism>
<dbReference type="Pfam" id="PF20231">
    <property type="entry name" value="DUF6589"/>
    <property type="match status" value="1"/>
</dbReference>
<proteinExistence type="predicted"/>